<evidence type="ECO:0000259" key="6">
    <source>
        <dbReference type="Pfam" id="PF17389"/>
    </source>
</evidence>
<gene>
    <name evidence="8" type="ORF">FSB73_09355</name>
</gene>
<dbReference type="Pfam" id="PF08531">
    <property type="entry name" value="Bac_rhamnosid_N"/>
    <property type="match status" value="1"/>
</dbReference>
<dbReference type="InterPro" id="IPR013783">
    <property type="entry name" value="Ig-like_fold"/>
</dbReference>
<dbReference type="AlphaFoldDB" id="A0A5B8VK29"/>
<evidence type="ECO:0000259" key="4">
    <source>
        <dbReference type="Pfam" id="PF05592"/>
    </source>
</evidence>
<evidence type="ECO:0000259" key="5">
    <source>
        <dbReference type="Pfam" id="PF08531"/>
    </source>
</evidence>
<dbReference type="InterPro" id="IPR016007">
    <property type="entry name" value="Alpha_rhamnosid"/>
</dbReference>
<protein>
    <recommendedName>
        <fullName evidence="2">alpha-L-rhamnosidase</fullName>
        <ecNumber evidence="2">3.2.1.40</ecNumber>
    </recommendedName>
</protein>
<dbReference type="Proteomes" id="UP000321291">
    <property type="component" value="Chromosome"/>
</dbReference>
<dbReference type="InterPro" id="IPR035398">
    <property type="entry name" value="Bac_rhamnosid_C"/>
</dbReference>
<feature type="domain" description="Alpha-L-rhamnosidase six-hairpin glycosidase" evidence="6">
    <location>
        <begin position="508"/>
        <end position="832"/>
    </location>
</feature>
<keyword evidence="9" id="KW-1185">Reference proteome</keyword>
<evidence type="ECO:0000256" key="1">
    <source>
        <dbReference type="ARBA" id="ARBA00001445"/>
    </source>
</evidence>
<organism evidence="8 9">
    <name type="scientific">Arachidicoccus ginsenosidivorans</name>
    <dbReference type="NCBI Taxonomy" id="496057"/>
    <lineage>
        <taxon>Bacteria</taxon>
        <taxon>Pseudomonadati</taxon>
        <taxon>Bacteroidota</taxon>
        <taxon>Chitinophagia</taxon>
        <taxon>Chitinophagales</taxon>
        <taxon>Chitinophagaceae</taxon>
        <taxon>Arachidicoccus</taxon>
    </lineage>
</organism>
<dbReference type="GO" id="GO:0030596">
    <property type="term" value="F:alpha-L-rhamnosidase activity"/>
    <property type="evidence" value="ECO:0007669"/>
    <property type="project" value="UniProtKB-EC"/>
</dbReference>
<dbReference type="GO" id="GO:0005975">
    <property type="term" value="P:carbohydrate metabolic process"/>
    <property type="evidence" value="ECO:0007669"/>
    <property type="project" value="InterPro"/>
</dbReference>
<reference evidence="8 9" key="1">
    <citation type="journal article" date="2017" name="Int. J. Syst. Evol. Microbiol.">
        <title>Arachidicoccus ginsenosidivorans sp. nov., with ginsenoside-converting activity isolated from ginseng cultivating soil.</title>
        <authorList>
            <person name="Siddiqi M.Z."/>
            <person name="Aslam Z."/>
            <person name="Im W.T."/>
        </authorList>
    </citation>
    <scope>NUCLEOTIDE SEQUENCE [LARGE SCALE GENOMIC DNA]</scope>
    <source>
        <strain evidence="8 9">Gsoil 809</strain>
    </source>
</reference>
<feature type="domain" description="Alpha-L-rhamnosidase concanavalin-like" evidence="4">
    <location>
        <begin position="391"/>
        <end position="501"/>
    </location>
</feature>
<dbReference type="PIRSF" id="PIRSF010631">
    <property type="entry name" value="A-rhamnsds"/>
    <property type="match status" value="1"/>
</dbReference>
<keyword evidence="3" id="KW-0378">Hydrolase</keyword>
<name>A0A5B8VK29_9BACT</name>
<dbReference type="EMBL" id="CP042434">
    <property type="protein sequence ID" value="QEC71840.1"/>
    <property type="molecule type" value="Genomic_DNA"/>
</dbReference>
<dbReference type="PANTHER" id="PTHR33307:SF6">
    <property type="entry name" value="ALPHA-RHAMNOSIDASE (EUROFUNG)-RELATED"/>
    <property type="match status" value="1"/>
</dbReference>
<evidence type="ECO:0000256" key="3">
    <source>
        <dbReference type="ARBA" id="ARBA00022801"/>
    </source>
</evidence>
<dbReference type="KEGG" id="agi:FSB73_09355"/>
<dbReference type="Pfam" id="PF25788">
    <property type="entry name" value="Ig_Rha78A_N"/>
    <property type="match status" value="1"/>
</dbReference>
<feature type="domain" description="Bacterial alpha-L-rhamnosidase N-terminal" evidence="5">
    <location>
        <begin position="202"/>
        <end position="380"/>
    </location>
</feature>
<dbReference type="Pfam" id="PF17390">
    <property type="entry name" value="Bac_rhamnosid_C"/>
    <property type="match status" value="1"/>
</dbReference>
<dbReference type="OrthoDB" id="9766741at2"/>
<comment type="catalytic activity">
    <reaction evidence="1">
        <text>Hydrolysis of terminal non-reducing alpha-L-rhamnose residues in alpha-L-rhamnosides.</text>
        <dbReference type="EC" id="3.2.1.40"/>
    </reaction>
</comment>
<dbReference type="EC" id="3.2.1.40" evidence="2"/>
<dbReference type="Gene3D" id="1.50.10.10">
    <property type="match status" value="1"/>
</dbReference>
<dbReference type="Gene3D" id="2.60.40.10">
    <property type="entry name" value="Immunoglobulins"/>
    <property type="match status" value="1"/>
</dbReference>
<dbReference type="InterPro" id="IPR008902">
    <property type="entry name" value="Rhamnosid_concanavalin"/>
</dbReference>
<accession>A0A5B8VK29</accession>
<dbReference type="InterPro" id="IPR008928">
    <property type="entry name" value="6-hairpin_glycosidase_sf"/>
</dbReference>
<proteinExistence type="predicted"/>
<dbReference type="InterPro" id="IPR035396">
    <property type="entry name" value="Bac_rhamnosid6H"/>
</dbReference>
<dbReference type="Gene3D" id="2.60.120.260">
    <property type="entry name" value="Galactose-binding domain-like"/>
    <property type="match status" value="2"/>
</dbReference>
<dbReference type="InterPro" id="IPR012341">
    <property type="entry name" value="6hp_glycosidase-like_sf"/>
</dbReference>
<dbReference type="PANTHER" id="PTHR33307">
    <property type="entry name" value="ALPHA-RHAMNOSIDASE (EUROFUNG)"/>
    <property type="match status" value="1"/>
</dbReference>
<dbReference type="SUPFAM" id="SSF48208">
    <property type="entry name" value="Six-hairpin glycosidases"/>
    <property type="match status" value="1"/>
</dbReference>
<dbReference type="InterPro" id="IPR013737">
    <property type="entry name" value="Bac_rhamnosid_N"/>
</dbReference>
<dbReference type="Gene3D" id="2.60.420.10">
    <property type="entry name" value="Maltose phosphorylase, domain 3"/>
    <property type="match status" value="1"/>
</dbReference>
<evidence type="ECO:0000259" key="7">
    <source>
        <dbReference type="Pfam" id="PF17390"/>
    </source>
</evidence>
<feature type="domain" description="Alpha-L-rhamnosidase C-terminal" evidence="7">
    <location>
        <begin position="841"/>
        <end position="910"/>
    </location>
</feature>
<evidence type="ECO:0000313" key="9">
    <source>
        <dbReference type="Proteomes" id="UP000321291"/>
    </source>
</evidence>
<sequence>MRGSSLIKAAFGFIGFMPFCLMAQRSAPLSRTTKAPINGTYAYALKCNYLSTPLGVDELHPTLSWKLSANNDGVGTAKYPIYYQVIVGKDSTEVAKGTGAADTRGSNSTSIVWNSGFRVYDKPFTRYHGAALKPFTRYYWKVICTVDTSMAVGARTSTAQSVSYFETGLQSIYNWKGAWISDNHPISFKPAGYFRKDFALQKKVKSARIYIAAAGLYKLMLNGKQVGDRELDPVYTRFDRRLYYTTYDVTSSLLNDQNALGVILGNGWFNLQSTAVWDFDKAPWRARPCFVLDLRIVYEDGSVQTIHTGKDWKTRTGPIVFNSIYTAEHHDHRLSLEAWDLPHKKADQWHKSHDSLWQDVIYRSAPSKKITSAMMVPIRKSAPIASVSMHKFSDTDYVFDIGQNIAGISKIKVQGKAGTVLRVKHAERLYKDGHVDISNIDVHYRPTDDSDPFQTDIYILSGKGEESFRPWFGYKGFQYVEITSSAPITLTKEAVTAYFMHSDVPVSGHIHSADTILNKIWAATNQSYLSNLMGYPTDCPQREKNGWTGDGQINVQTGLYNFDAITVYKKWMQDHLDEQQPNGVLPSIVPTDGWGYEWGNGPDWTSTIAVIPWNLYLFYGDSQVLRHCYNGIKHYVDYITSISPSGICSWGLGDWVPVKSRTPVPFTSTIYYYTDVQILSKAAKLFGKKEDHIKYKALAAKIKKVFNETYLNKQTGIYDKGYQTEMSAPLYWGIVPAQYADKVAEQLNKTVMQDGYKLDVGLLGSKTILDALSMYGYHNTAYQMASSRVFPSWGWWMVNGATTLYENWNIQSKNDISMNHIMFGQIGAWMYSGLGGILPDPEVPGFKHTILRPGFPDRLNGYQVDHNTPYGEIRLNWKRAEKKKSSVITLQVEIPIGAYATFYVPAGYAPVGKSPNVNWIKKSVVAIDRHVQDGQNHPSFLAYLPSGSYQFEFQKQ</sequence>
<dbReference type="Pfam" id="PF05592">
    <property type="entry name" value="Bac_rhamnosid"/>
    <property type="match status" value="1"/>
</dbReference>
<evidence type="ECO:0000313" key="8">
    <source>
        <dbReference type="EMBL" id="QEC71840.1"/>
    </source>
</evidence>
<evidence type="ECO:0000256" key="2">
    <source>
        <dbReference type="ARBA" id="ARBA00012652"/>
    </source>
</evidence>
<dbReference type="RefSeq" id="WP_146781244.1">
    <property type="nucleotide sequence ID" value="NZ_CP042434.1"/>
</dbReference>
<dbReference type="Pfam" id="PF17389">
    <property type="entry name" value="Bac_rhamnosid6H"/>
    <property type="match status" value="1"/>
</dbReference>